<dbReference type="EMBL" id="JASMQC010000009">
    <property type="protein sequence ID" value="KAK1942386.1"/>
    <property type="molecule type" value="Genomic_DNA"/>
</dbReference>
<proteinExistence type="predicted"/>
<gene>
    <name evidence="1" type="ORF">P3T76_005885</name>
</gene>
<name>A0AAD9GQ25_9STRA</name>
<dbReference type="AlphaFoldDB" id="A0AAD9GQ25"/>
<accession>A0AAD9GQ25</accession>
<comment type="caution">
    <text evidence="1">The sequence shown here is derived from an EMBL/GenBank/DDBJ whole genome shotgun (WGS) entry which is preliminary data.</text>
</comment>
<reference evidence="1" key="1">
    <citation type="submission" date="2023-08" db="EMBL/GenBank/DDBJ databases">
        <title>Reference Genome Resource for the Citrus Pathogen Phytophthora citrophthora.</title>
        <authorList>
            <person name="Moller H."/>
            <person name="Coetzee B."/>
            <person name="Rose L.J."/>
            <person name="Van Niekerk J.M."/>
        </authorList>
    </citation>
    <scope>NUCLEOTIDE SEQUENCE</scope>
    <source>
        <strain evidence="1">STE-U-9442</strain>
    </source>
</reference>
<dbReference type="Proteomes" id="UP001259832">
    <property type="component" value="Unassembled WGS sequence"/>
</dbReference>
<organism evidence="1 2">
    <name type="scientific">Phytophthora citrophthora</name>
    <dbReference type="NCBI Taxonomy" id="4793"/>
    <lineage>
        <taxon>Eukaryota</taxon>
        <taxon>Sar</taxon>
        <taxon>Stramenopiles</taxon>
        <taxon>Oomycota</taxon>
        <taxon>Peronosporomycetes</taxon>
        <taxon>Peronosporales</taxon>
        <taxon>Peronosporaceae</taxon>
        <taxon>Phytophthora</taxon>
    </lineage>
</organism>
<evidence type="ECO:0000313" key="2">
    <source>
        <dbReference type="Proteomes" id="UP001259832"/>
    </source>
</evidence>
<sequence>MEVPQGDCILVCGWMSHPSNLRKECTERKFRLGTKFEHIQQLKAYGEAQRAVQSTVDEEFLSEPRLRKTKHCVIWLLNILRSDEFVQRLVSSGDSATRDLIDAGEVNQWAALWTDVGVQYRTNATDFNNLFSAAANDLCFADIDPSIIVQHESTKLYDM</sequence>
<evidence type="ECO:0000313" key="1">
    <source>
        <dbReference type="EMBL" id="KAK1942386.1"/>
    </source>
</evidence>
<protein>
    <submittedName>
        <fullName evidence="1">Uncharacterized protein</fullName>
    </submittedName>
</protein>
<keyword evidence="2" id="KW-1185">Reference proteome</keyword>